<name>A0AAJ2Y1Z3_ECOLX</name>
<dbReference type="EMBL" id="WOET01000002">
    <property type="protein sequence ID" value="MUM71322.1"/>
    <property type="molecule type" value="Genomic_DNA"/>
</dbReference>
<evidence type="ECO:0000256" key="2">
    <source>
        <dbReference type="ARBA" id="ARBA00022581"/>
    </source>
</evidence>
<feature type="region of interest" description="Disordered" evidence="3">
    <location>
        <begin position="267"/>
        <end position="318"/>
    </location>
</feature>
<proteinExistence type="predicted"/>
<dbReference type="Proteomes" id="UP000490727">
    <property type="component" value="Unassembled WGS sequence"/>
</dbReference>
<organism evidence="5 6">
    <name type="scientific">Escherichia coli</name>
    <dbReference type="NCBI Taxonomy" id="562"/>
    <lineage>
        <taxon>Bacteria</taxon>
        <taxon>Pseudomonadati</taxon>
        <taxon>Pseudomonadota</taxon>
        <taxon>Gammaproteobacteria</taxon>
        <taxon>Enterobacterales</taxon>
        <taxon>Enterobacteriaceae</taxon>
        <taxon>Escherichia</taxon>
    </lineage>
</organism>
<comment type="subcellular location">
    <subcellularLocation>
        <location evidence="1">Virion</location>
    </subcellularLocation>
</comment>
<dbReference type="RefSeq" id="WP_155850706.1">
    <property type="nucleotide sequence ID" value="NZ_JAOQEH010000068.1"/>
</dbReference>
<dbReference type="GO" id="GO:0019062">
    <property type="term" value="P:virion attachment to host cell"/>
    <property type="evidence" value="ECO:0007669"/>
    <property type="project" value="InterPro"/>
</dbReference>
<keyword evidence="2" id="KW-0945">Host-virus interaction</keyword>
<feature type="domain" description="Phage tail fibre protein N-terminal" evidence="4">
    <location>
        <begin position="3"/>
        <end position="157"/>
    </location>
</feature>
<dbReference type="AlphaFoldDB" id="A0AAJ2Y1Z3"/>
<dbReference type="InterPro" id="IPR051934">
    <property type="entry name" value="Phage_Tail_Fiber_Structural"/>
</dbReference>
<reference evidence="5 6" key="1">
    <citation type="submission" date="2019-11" db="EMBL/GenBank/DDBJ databases">
        <title>Whole genome sequence analysis of environmental Escherichia coli from the feces of straw-necked ibis (Threskiornis spinicollis) nesting on inland wetlands.</title>
        <authorList>
            <person name="Wyrsch E.R."/>
            <person name="Roy Chowdhury P."/>
            <person name="Wallis L."/>
            <person name="Cummins M.L."/>
            <person name="Zingali T."/>
            <person name="Brandis K.J."/>
            <person name="Djordjevic S.P."/>
        </authorList>
    </citation>
    <scope>NUCLEOTIDE SEQUENCE [LARGE SCALE GENOMIC DNA]</scope>
    <source>
        <strain evidence="5 6">IBS12</strain>
    </source>
</reference>
<dbReference type="Pfam" id="PF12571">
    <property type="entry name" value="Phage_tail_fib"/>
    <property type="match status" value="1"/>
</dbReference>
<dbReference type="GO" id="GO:0046718">
    <property type="term" value="P:symbiont entry into host cell"/>
    <property type="evidence" value="ECO:0007669"/>
    <property type="project" value="InterPro"/>
</dbReference>
<evidence type="ECO:0000256" key="3">
    <source>
        <dbReference type="SAM" id="MobiDB-lite"/>
    </source>
</evidence>
<evidence type="ECO:0000313" key="6">
    <source>
        <dbReference type="Proteomes" id="UP000490727"/>
    </source>
</evidence>
<dbReference type="Pfam" id="PF03406">
    <property type="entry name" value="Phage_fiber_2"/>
    <property type="match status" value="1"/>
</dbReference>
<evidence type="ECO:0000256" key="1">
    <source>
        <dbReference type="ARBA" id="ARBA00004328"/>
    </source>
</evidence>
<dbReference type="PANTHER" id="PTHR35191:SF1">
    <property type="entry name" value="PROPHAGE SIDE TAIL FIBER PROTEIN HOMOLOG STFQ-RELATED"/>
    <property type="match status" value="1"/>
</dbReference>
<feature type="compositionally biased region" description="Basic and acidic residues" evidence="3">
    <location>
        <begin position="285"/>
        <end position="302"/>
    </location>
</feature>
<evidence type="ECO:0000313" key="5">
    <source>
        <dbReference type="EMBL" id="MUM71322.1"/>
    </source>
</evidence>
<sequence>MSTIITEQYEHWCANQLISGKPARPDTFVFAYIPGQDESAEIPRDEILPDESMIQYRAPVTQYGLLSPNATAFSIILDTTVGDFEYNWIGLLNEESGVLCMIAHTPRQQKIKTANGVQGNNLIRTFSMEFDGAAAAMHIDVSADVWQIDFTARLAGMDEARRLLAFDHYGEAAFLGDGFQVSYQDGTATVAAGVGYVGGLRVSLREPYSLPAAVGDTIWIDASWQGFVTGEWNTVFTFCARQEHASYTDGNGFRHFVAPLAKLTSEGLQDLRPQTPDEEQSNALAEHEKSRRHPDATLKEKGFAQYSNSTDSDAEDRAATSKAVKAAMDKAKGAVERDGDTMTGELKIRGVNALRIFNEAFGLIFRRSEECLHLIPTSEGQGENGDIGPLRPFTINLRTGEISMSHKVSVGGGSQVNGALGIGVQNALGGNSIAFGDNDTGIKQNGDGILDVYANGQHVFRFQNGVAIALKNIQAGNAKKFTLSSANNSTKNATFNLWGNSSRPVVAELGDDSGWHFYSQRNTDNSITFAVNGQMVPSNYGNFDARYQTKTGGVQDVRLGSAIGIGRGGNAPSGHLISGLDGGESMDWANARPVQVLINGVWRNVASL</sequence>
<comment type="caution">
    <text evidence="5">The sequence shown here is derived from an EMBL/GenBank/DDBJ whole genome shotgun (WGS) entry which is preliminary data.</text>
</comment>
<accession>A0AAJ2Y1Z3</accession>
<dbReference type="InterPro" id="IPR022225">
    <property type="entry name" value="Phage_tail_fibre_N"/>
</dbReference>
<dbReference type="InterPro" id="IPR005068">
    <property type="entry name" value="Phage_lambda_Stf-r2"/>
</dbReference>
<gene>
    <name evidence="5" type="ORF">GNZ05_03975</name>
</gene>
<dbReference type="PANTHER" id="PTHR35191">
    <property type="entry name" value="PROPHAGE SIDE TAIL FIBER PROTEIN HOMOLOG STFQ-RELATED"/>
    <property type="match status" value="1"/>
</dbReference>
<protein>
    <submittedName>
        <fullName evidence="5">Phage tail protein</fullName>
    </submittedName>
</protein>
<evidence type="ECO:0000259" key="4">
    <source>
        <dbReference type="Pfam" id="PF12571"/>
    </source>
</evidence>